<dbReference type="InterPro" id="IPR012159">
    <property type="entry name" value="YejM-like"/>
</dbReference>
<gene>
    <name evidence="4" type="primary">yejM</name>
    <name evidence="4" type="ORF">NCTC12871_00455</name>
</gene>
<feature type="transmembrane region" description="Helical" evidence="1">
    <location>
        <begin position="20"/>
        <end position="41"/>
    </location>
</feature>
<evidence type="ECO:0000313" key="4">
    <source>
        <dbReference type="EMBL" id="VEJ09026.1"/>
    </source>
</evidence>
<dbReference type="InterPro" id="IPR024588">
    <property type="entry name" value="YejM_N"/>
</dbReference>
<accession>A0A448TSY0</accession>
<keyword evidence="1" id="KW-1133">Transmembrane helix</keyword>
<dbReference type="Proteomes" id="UP000279799">
    <property type="component" value="Chromosome"/>
</dbReference>
<keyword evidence="1" id="KW-0472">Membrane</keyword>
<dbReference type="Gene3D" id="3.40.720.10">
    <property type="entry name" value="Alkaline Phosphatase, subunit A"/>
    <property type="match status" value="1"/>
</dbReference>
<keyword evidence="1" id="KW-0812">Transmembrane</keyword>
<evidence type="ECO:0000256" key="1">
    <source>
        <dbReference type="SAM" id="Phobius"/>
    </source>
</evidence>
<evidence type="ECO:0000313" key="5">
    <source>
        <dbReference type="Proteomes" id="UP000279799"/>
    </source>
</evidence>
<reference evidence="4 5" key="1">
    <citation type="submission" date="2018-12" db="EMBL/GenBank/DDBJ databases">
        <authorList>
            <consortium name="Pathogen Informatics"/>
        </authorList>
    </citation>
    <scope>NUCLEOTIDE SEQUENCE [LARGE SCALE GENOMIC DNA]</scope>
    <source>
        <strain evidence="4 5">NCTC12871</strain>
    </source>
</reference>
<dbReference type="RefSeq" id="WP_126598604.1">
    <property type="nucleotide sequence ID" value="NZ_LR134510.1"/>
</dbReference>
<dbReference type="KEGG" id="adp:NCTC12871_00455"/>
<dbReference type="PIRSF" id="PIRSF004950">
    <property type="entry name" value="Mmb_sulf_HI0842"/>
    <property type="match status" value="1"/>
</dbReference>
<dbReference type="Pfam" id="PF00884">
    <property type="entry name" value="Sulfatase"/>
    <property type="match status" value="1"/>
</dbReference>
<dbReference type="Pfam" id="PF11893">
    <property type="entry name" value="DUF3413"/>
    <property type="match status" value="1"/>
</dbReference>
<feature type="domain" description="Inner membrane protein YejM N-terminal" evidence="3">
    <location>
        <begin position="9"/>
        <end position="253"/>
    </location>
</feature>
<feature type="transmembrane region" description="Helical" evidence="1">
    <location>
        <begin position="170"/>
        <end position="192"/>
    </location>
</feature>
<evidence type="ECO:0000259" key="2">
    <source>
        <dbReference type="Pfam" id="PF00884"/>
    </source>
</evidence>
<evidence type="ECO:0000259" key="3">
    <source>
        <dbReference type="Pfam" id="PF11893"/>
    </source>
</evidence>
<protein>
    <submittedName>
        <fullName evidence="4">Sulfatase</fullName>
    </submittedName>
</protein>
<dbReference type="InterPro" id="IPR017850">
    <property type="entry name" value="Alkaline_phosphatase_core_sf"/>
</dbReference>
<feature type="transmembrane region" description="Helical" evidence="1">
    <location>
        <begin position="93"/>
        <end position="117"/>
    </location>
</feature>
<dbReference type="EMBL" id="LR134510">
    <property type="protein sequence ID" value="VEJ09026.1"/>
    <property type="molecule type" value="Genomic_DNA"/>
</dbReference>
<feature type="domain" description="Sulfatase N-terminal" evidence="2">
    <location>
        <begin position="403"/>
        <end position="490"/>
    </location>
</feature>
<keyword evidence="5" id="KW-1185">Reference proteome</keyword>
<dbReference type="SUPFAM" id="SSF53649">
    <property type="entry name" value="Alkaline phosphatase-like"/>
    <property type="match status" value="1"/>
</dbReference>
<proteinExistence type="predicted"/>
<organism evidence="4 5">
    <name type="scientific">Actinobacillus delphinicola</name>
    <dbReference type="NCBI Taxonomy" id="51161"/>
    <lineage>
        <taxon>Bacteria</taxon>
        <taxon>Pseudomonadati</taxon>
        <taxon>Pseudomonadota</taxon>
        <taxon>Gammaproteobacteria</taxon>
        <taxon>Pasteurellales</taxon>
        <taxon>Pasteurellaceae</taxon>
        <taxon>Actinobacillus</taxon>
    </lineage>
</organism>
<name>A0A448TSY0_9PAST</name>
<feature type="transmembrane region" description="Helical" evidence="1">
    <location>
        <begin position="137"/>
        <end position="158"/>
    </location>
</feature>
<dbReference type="AlphaFoldDB" id="A0A448TSY0"/>
<dbReference type="InterPro" id="IPR000917">
    <property type="entry name" value="Sulfatase_N"/>
</dbReference>
<dbReference type="OrthoDB" id="236686at2"/>
<sequence length="575" mass="67204">MFGSKNRRQYIELTAKKISWGHWFVFFNSLWLIIIGSRYAFLIDWPDTLLGKIYFFVSLVGHFSFIVFAFYLLLLFPLSFLIKNERTYRGISVILATIGISLMLVDTEVFASFHLHLTSLVWNLVVNPENGELARQWQLFFAPMPLILLAQMVYSRWSWQKLRSLERQRWLKYVGIFYLVTFLAMHIMYAWADAVLYRPITMQKSNFPLSYPMTARTFLQRHGFLDKERLLAKAREQGRADALKIDYPKHALRFGNVQDTPNIIFINLTGWRKDSVTAALMPNLSAYLPKATQFDHHYSTGNDEVTGLFGLFYGLLPEYIDSVSQQKVMPILLTTLAKHHYQICRYYDEENKVALRRMLFSANHYDKLGAYSCEQSRPDFQKNLFHSPYFVFMDMQIPAGLSQEAYQQQIRNFDTKLGNIFKDIDWKNTLVILTAASGYEFQHESDKVDNQFSRMRIEVPMYVFWKGLPAMKVETLTSNLDVVPALMKHIFDVKNPASDYSQGQDLFNLKKNRDWVQSGDQKWNVIITPDDVQYHLNRKGDYEKFDAQGDPVSSSRPPLGLFLDVYKRAGNFWAH</sequence>
<feature type="transmembrane region" description="Helical" evidence="1">
    <location>
        <begin position="53"/>
        <end position="81"/>
    </location>
</feature>